<proteinExistence type="predicted"/>
<accession>A0AB36ESI5</accession>
<gene>
    <name evidence="1" type="ORF">A6U91_27120</name>
</gene>
<organism evidence="1 2">
    <name type="scientific">Agrobacterium tumefaciens</name>
    <dbReference type="NCBI Taxonomy" id="358"/>
    <lineage>
        <taxon>Bacteria</taxon>
        <taxon>Pseudomonadati</taxon>
        <taxon>Pseudomonadota</taxon>
        <taxon>Alphaproteobacteria</taxon>
        <taxon>Hyphomicrobiales</taxon>
        <taxon>Rhizobiaceae</taxon>
        <taxon>Rhizobium/Agrobacterium group</taxon>
        <taxon>Agrobacterium</taxon>
        <taxon>Agrobacterium tumefaciens complex</taxon>
    </lineage>
</organism>
<dbReference type="Proteomes" id="UP000093451">
    <property type="component" value="Unassembled WGS sequence"/>
</dbReference>
<name>A0AB36ESI5_AGRTU</name>
<dbReference type="EMBL" id="LXKT01000012">
    <property type="protein sequence ID" value="OCJ38315.1"/>
    <property type="molecule type" value="Genomic_DNA"/>
</dbReference>
<sequence length="230" mass="25896">MSKANTWIAEAQRLGRYPAIQCPKPADVPAQDYFWADPVVTDVMSIIDMSVSGHFYPLDKLNAILRMERLLLDMTPLLPWIERVYHSYAGDDMTQNLYDLAGKITDPAIKTATRRLAKILHDLKAFMGGYPTCYDAFQMADFVLGFMDKTAETAPESFARLAYIRDWFEAGGEDYRDVRDHLVRMLELEKDGEWLAPDPTTLAHYLPVTQSTEIGGGVLPVSPDKSASLI</sequence>
<evidence type="ECO:0000313" key="1">
    <source>
        <dbReference type="EMBL" id="OCJ38315.1"/>
    </source>
</evidence>
<comment type="caution">
    <text evidence="1">The sequence shown here is derived from an EMBL/GenBank/DDBJ whole genome shotgun (WGS) entry which is preliminary data.</text>
</comment>
<protein>
    <submittedName>
        <fullName evidence="1">Uncharacterized protein</fullName>
    </submittedName>
</protein>
<reference evidence="1 2" key="1">
    <citation type="journal article" date="2016" name="PeerJ">
        <title>Gall-ID: tools for genotyping gall-causing phytopathogenic bacteria.</title>
        <authorList>
            <person name="Davis E.W.II."/>
            <person name="Weisberg A.J."/>
            <person name="Tabima J.F."/>
            <person name="Grunwald N.J."/>
            <person name="Chang J.H."/>
        </authorList>
    </citation>
    <scope>NUCLEOTIDE SEQUENCE [LARGE SCALE GENOMIC DNA]</scope>
    <source>
        <strain evidence="1 2">N2/73</strain>
    </source>
</reference>
<dbReference type="AlphaFoldDB" id="A0AB36ESI5"/>
<evidence type="ECO:0000313" key="2">
    <source>
        <dbReference type="Proteomes" id="UP000093451"/>
    </source>
</evidence>
<dbReference type="RefSeq" id="WP_065687702.1">
    <property type="nucleotide sequence ID" value="NZ_LXKT01000012.1"/>
</dbReference>